<feature type="chain" id="PRO_5040354339" description="Chemosensory protein" evidence="1">
    <location>
        <begin position="21"/>
        <end position="109"/>
    </location>
</feature>
<proteinExistence type="predicted"/>
<feature type="signal peptide" evidence="1">
    <location>
        <begin position="1"/>
        <end position="20"/>
    </location>
</feature>
<dbReference type="Gene3D" id="1.10.2080.10">
    <property type="entry name" value="Insect odorant-binding protein A10/Ejaculatory bulb-specific protein 3"/>
    <property type="match status" value="1"/>
</dbReference>
<reference evidence="2" key="1">
    <citation type="submission" date="2022-01" db="EMBL/GenBank/DDBJ databases">
        <authorList>
            <person name="King R."/>
        </authorList>
    </citation>
    <scope>NUCLEOTIDE SEQUENCE</scope>
</reference>
<evidence type="ECO:0008006" key="4">
    <source>
        <dbReference type="Google" id="ProtNLM"/>
    </source>
</evidence>
<sequence>MKLIICVLFANLFLLSYSKAQDETPQNINKLLNNQVVVSRQIMCVLDKGPCDKLGQQLKASLPEVISRNCKNCTKQQAQNAQKLISFLQSRYPDVWGMLYRKYKQEQKK</sequence>
<protein>
    <recommendedName>
        <fullName evidence="4">Chemosensory protein</fullName>
    </recommendedName>
</protein>
<evidence type="ECO:0000256" key="1">
    <source>
        <dbReference type="SAM" id="SignalP"/>
    </source>
</evidence>
<keyword evidence="3" id="KW-1185">Reference proteome</keyword>
<gene>
    <name evidence="2" type="ORF">CHIRRI_LOCUS2163</name>
</gene>
<dbReference type="InterPro" id="IPR036682">
    <property type="entry name" value="OS_D_A10/PebIII_sf"/>
</dbReference>
<dbReference type="InterPro" id="IPR005055">
    <property type="entry name" value="A10/PebIII"/>
</dbReference>
<evidence type="ECO:0000313" key="3">
    <source>
        <dbReference type="Proteomes" id="UP001153620"/>
    </source>
</evidence>
<dbReference type="Pfam" id="PF03392">
    <property type="entry name" value="OS-D"/>
    <property type="match status" value="1"/>
</dbReference>
<dbReference type="OrthoDB" id="6355718at2759"/>
<reference evidence="2" key="2">
    <citation type="submission" date="2022-10" db="EMBL/GenBank/DDBJ databases">
        <authorList>
            <consortium name="ENA_rothamsted_submissions"/>
            <consortium name="culmorum"/>
            <person name="King R."/>
        </authorList>
    </citation>
    <scope>NUCLEOTIDE SEQUENCE</scope>
</reference>
<dbReference type="AlphaFoldDB" id="A0A9N9RMT9"/>
<dbReference type="Proteomes" id="UP001153620">
    <property type="component" value="Chromosome 1"/>
</dbReference>
<dbReference type="EMBL" id="OU895877">
    <property type="protein sequence ID" value="CAG9799191.1"/>
    <property type="molecule type" value="Genomic_DNA"/>
</dbReference>
<dbReference type="SUPFAM" id="SSF100910">
    <property type="entry name" value="Chemosensory protein Csp2"/>
    <property type="match status" value="1"/>
</dbReference>
<evidence type="ECO:0000313" key="2">
    <source>
        <dbReference type="EMBL" id="CAG9799191.1"/>
    </source>
</evidence>
<name>A0A9N9RMT9_9DIPT</name>
<dbReference type="PANTHER" id="PTHR11257">
    <property type="entry name" value="CHEMOSENSORY PROTEIN-RELATED"/>
    <property type="match status" value="1"/>
</dbReference>
<dbReference type="PANTHER" id="PTHR11257:SF8">
    <property type="entry name" value="GEO08457P1"/>
    <property type="match status" value="1"/>
</dbReference>
<accession>A0A9N9RMT9</accession>
<organism evidence="2 3">
    <name type="scientific">Chironomus riparius</name>
    <dbReference type="NCBI Taxonomy" id="315576"/>
    <lineage>
        <taxon>Eukaryota</taxon>
        <taxon>Metazoa</taxon>
        <taxon>Ecdysozoa</taxon>
        <taxon>Arthropoda</taxon>
        <taxon>Hexapoda</taxon>
        <taxon>Insecta</taxon>
        <taxon>Pterygota</taxon>
        <taxon>Neoptera</taxon>
        <taxon>Endopterygota</taxon>
        <taxon>Diptera</taxon>
        <taxon>Nematocera</taxon>
        <taxon>Chironomoidea</taxon>
        <taxon>Chironomidae</taxon>
        <taxon>Chironominae</taxon>
        <taxon>Chironomus</taxon>
    </lineage>
</organism>
<keyword evidence="1" id="KW-0732">Signal</keyword>